<sequence>MHSGYFGGSAVLAHGALCVFAMPPVLRTHSRCIPHVTHPSRTTLEHNVPAPALSIPPPPPPPSLFRPRTPATRVTTRTPASATGRQRSSSIHLPSMLRHKTPARAQRFSRLKGQGRGKIREASRERRRPGATGVLARSHSTCPARSPTPACTPDHGAHPHHTHIPDRTAQPRPHRTAQPRPHRTTQP</sequence>
<evidence type="ECO:0000313" key="3">
    <source>
        <dbReference type="Proteomes" id="UP000053263"/>
    </source>
</evidence>
<name>A0A0C9T3Z9_PLICR</name>
<feature type="region of interest" description="Disordered" evidence="1">
    <location>
        <begin position="47"/>
        <end position="90"/>
    </location>
</feature>
<organism evidence="2 3">
    <name type="scientific">Plicaturopsis crispa FD-325 SS-3</name>
    <dbReference type="NCBI Taxonomy" id="944288"/>
    <lineage>
        <taxon>Eukaryota</taxon>
        <taxon>Fungi</taxon>
        <taxon>Dikarya</taxon>
        <taxon>Basidiomycota</taxon>
        <taxon>Agaricomycotina</taxon>
        <taxon>Agaricomycetes</taxon>
        <taxon>Agaricomycetidae</taxon>
        <taxon>Amylocorticiales</taxon>
        <taxon>Amylocorticiaceae</taxon>
        <taxon>Plicatura</taxon>
        <taxon>Plicaturopsis crispa</taxon>
    </lineage>
</organism>
<dbReference type="AlphaFoldDB" id="A0A0C9T3Z9"/>
<evidence type="ECO:0000256" key="1">
    <source>
        <dbReference type="SAM" id="MobiDB-lite"/>
    </source>
</evidence>
<protein>
    <submittedName>
        <fullName evidence="2">Uncharacterized protein</fullName>
    </submittedName>
</protein>
<feature type="compositionally biased region" description="Pro residues" evidence="1">
    <location>
        <begin position="54"/>
        <end position="64"/>
    </location>
</feature>
<dbReference type="EMBL" id="KN832636">
    <property type="protein sequence ID" value="KII82808.1"/>
    <property type="molecule type" value="Genomic_DNA"/>
</dbReference>
<dbReference type="HOGENOM" id="CLU_1448288_0_0_1"/>
<evidence type="ECO:0000313" key="2">
    <source>
        <dbReference type="EMBL" id="KII82808.1"/>
    </source>
</evidence>
<proteinExistence type="predicted"/>
<keyword evidence="3" id="KW-1185">Reference proteome</keyword>
<reference evidence="2 3" key="1">
    <citation type="submission" date="2014-06" db="EMBL/GenBank/DDBJ databases">
        <title>Evolutionary Origins and Diversification of the Mycorrhizal Mutualists.</title>
        <authorList>
            <consortium name="DOE Joint Genome Institute"/>
            <consortium name="Mycorrhizal Genomics Consortium"/>
            <person name="Kohler A."/>
            <person name="Kuo A."/>
            <person name="Nagy L.G."/>
            <person name="Floudas D."/>
            <person name="Copeland A."/>
            <person name="Barry K.W."/>
            <person name="Cichocki N."/>
            <person name="Veneault-Fourrey C."/>
            <person name="LaButti K."/>
            <person name="Lindquist E.A."/>
            <person name="Lipzen A."/>
            <person name="Lundell T."/>
            <person name="Morin E."/>
            <person name="Murat C."/>
            <person name="Riley R."/>
            <person name="Ohm R."/>
            <person name="Sun H."/>
            <person name="Tunlid A."/>
            <person name="Henrissat B."/>
            <person name="Grigoriev I.V."/>
            <person name="Hibbett D.S."/>
            <person name="Martin F."/>
        </authorList>
    </citation>
    <scope>NUCLEOTIDE SEQUENCE [LARGE SCALE GENOMIC DNA]</scope>
    <source>
        <strain evidence="2 3">FD-325 SS-3</strain>
    </source>
</reference>
<accession>A0A0C9T3Z9</accession>
<dbReference type="Proteomes" id="UP000053263">
    <property type="component" value="Unassembled WGS sequence"/>
</dbReference>
<feature type="compositionally biased region" description="Low complexity" evidence="1">
    <location>
        <begin position="65"/>
        <end position="83"/>
    </location>
</feature>
<feature type="compositionally biased region" description="Basic residues" evidence="1">
    <location>
        <begin position="172"/>
        <end position="187"/>
    </location>
</feature>
<gene>
    <name evidence="2" type="ORF">PLICRDRAFT_181011</name>
</gene>
<feature type="region of interest" description="Disordered" evidence="1">
    <location>
        <begin position="110"/>
        <end position="187"/>
    </location>
</feature>